<dbReference type="Proteomes" id="UP000186922">
    <property type="component" value="Unassembled WGS sequence"/>
</dbReference>
<evidence type="ECO:0000313" key="5">
    <source>
        <dbReference type="Proteomes" id="UP000186922"/>
    </source>
</evidence>
<keyword evidence="2" id="KW-1133">Transmembrane helix</keyword>
<keyword evidence="5" id="KW-1185">Reference proteome</keyword>
<sequence>MDRTCRNAHLWILILLHLLPARKGQATPGEKQDQAVRVDCTSPGLMKFQISESRIRSLLQSPQASRLHLFSEHPRDKRPIDTCSENHTVSEHLSEWSRPFSFLTYDTNSTCVFRSNTLENEEGIQHVYIADIFIKVLSAKDGIGVGRRGKIRLTCTMLATPVIETRKAEIKTEDSLPDKKDVHLPVGAPQSKSPDVALDSLSSQLQGSLTLRFFKSNGRSSEAVPAISVTEGEDVYLVAALKPGGSFTILRPINCTIRSVKPMTPHAPNTAPVGEFMHILSGADKTTVNEDSVILNGCQSSGFPWNIPSEAAKKNIFRLFYTKLQTPLFPGSVKLSARCSINLCTPHNMEACLDMPKPLLKPGCMTQADQVPDFQIDSDPATSISDFRPAEILMVPSAVDRSLHPSLPPVSSHASFTRHGTPSPNAETKEDKGLFKRNITHGQRVAASNATTNMNHTQSRWEPALLHTPSSSIGLAGSVADINKLFTTTTAVPAIQEIKYCFLQSTVTAASVTVVLVLILSVILVTFAVFAHCKQMGRQDTTAILNDLN</sequence>
<accession>A0A1D1VVZ3</accession>
<proteinExistence type="predicted"/>
<keyword evidence="2" id="KW-0472">Membrane</keyword>
<reference evidence="4 5" key="1">
    <citation type="journal article" date="2016" name="Nat. Commun.">
        <title>Extremotolerant tardigrade genome and improved radiotolerance of human cultured cells by tardigrade-unique protein.</title>
        <authorList>
            <person name="Hashimoto T."/>
            <person name="Horikawa D.D."/>
            <person name="Saito Y."/>
            <person name="Kuwahara H."/>
            <person name="Kozuka-Hata H."/>
            <person name="Shin-I T."/>
            <person name="Minakuchi Y."/>
            <person name="Ohishi K."/>
            <person name="Motoyama A."/>
            <person name="Aizu T."/>
            <person name="Enomoto A."/>
            <person name="Kondo K."/>
            <person name="Tanaka S."/>
            <person name="Hara Y."/>
            <person name="Koshikawa S."/>
            <person name="Sagara H."/>
            <person name="Miura T."/>
            <person name="Yokobori S."/>
            <person name="Miyagawa K."/>
            <person name="Suzuki Y."/>
            <person name="Kubo T."/>
            <person name="Oyama M."/>
            <person name="Kohara Y."/>
            <person name="Fujiyama A."/>
            <person name="Arakawa K."/>
            <person name="Katayama T."/>
            <person name="Toyoda A."/>
            <person name="Kunieda T."/>
        </authorList>
    </citation>
    <scope>NUCLEOTIDE SEQUENCE [LARGE SCALE GENOMIC DNA]</scope>
    <source>
        <strain evidence="4 5">YOKOZUNA-1</strain>
    </source>
</reference>
<name>A0A1D1VVZ3_RAMVA</name>
<feature type="signal peptide" evidence="3">
    <location>
        <begin position="1"/>
        <end position="26"/>
    </location>
</feature>
<keyword evidence="3" id="KW-0732">Signal</keyword>
<gene>
    <name evidence="4" type="primary">RvY_15737-1</name>
    <name evidence="4" type="synonym">RvY_15737.1</name>
    <name evidence="4" type="ORF">RvY_15737</name>
</gene>
<protein>
    <recommendedName>
        <fullName evidence="6">ZP domain-containing protein</fullName>
    </recommendedName>
</protein>
<feature type="region of interest" description="Disordered" evidence="1">
    <location>
        <begin position="409"/>
        <end position="429"/>
    </location>
</feature>
<evidence type="ECO:0000256" key="2">
    <source>
        <dbReference type="SAM" id="Phobius"/>
    </source>
</evidence>
<evidence type="ECO:0008006" key="6">
    <source>
        <dbReference type="Google" id="ProtNLM"/>
    </source>
</evidence>
<organism evidence="4 5">
    <name type="scientific">Ramazzottius varieornatus</name>
    <name type="common">Water bear</name>
    <name type="synonym">Tardigrade</name>
    <dbReference type="NCBI Taxonomy" id="947166"/>
    <lineage>
        <taxon>Eukaryota</taxon>
        <taxon>Metazoa</taxon>
        <taxon>Ecdysozoa</taxon>
        <taxon>Tardigrada</taxon>
        <taxon>Eutardigrada</taxon>
        <taxon>Parachela</taxon>
        <taxon>Hypsibioidea</taxon>
        <taxon>Ramazzottiidae</taxon>
        <taxon>Ramazzottius</taxon>
    </lineage>
</organism>
<feature type="chain" id="PRO_5008898913" description="ZP domain-containing protein" evidence="3">
    <location>
        <begin position="27"/>
        <end position="549"/>
    </location>
</feature>
<evidence type="ECO:0000256" key="3">
    <source>
        <dbReference type="SAM" id="SignalP"/>
    </source>
</evidence>
<dbReference type="OrthoDB" id="10066377at2759"/>
<keyword evidence="2" id="KW-0812">Transmembrane</keyword>
<evidence type="ECO:0000256" key="1">
    <source>
        <dbReference type="SAM" id="MobiDB-lite"/>
    </source>
</evidence>
<dbReference type="EMBL" id="BDGG01000012">
    <property type="protein sequence ID" value="GAV05637.1"/>
    <property type="molecule type" value="Genomic_DNA"/>
</dbReference>
<comment type="caution">
    <text evidence="4">The sequence shown here is derived from an EMBL/GenBank/DDBJ whole genome shotgun (WGS) entry which is preliminary data.</text>
</comment>
<evidence type="ECO:0000313" key="4">
    <source>
        <dbReference type="EMBL" id="GAV05637.1"/>
    </source>
</evidence>
<feature type="transmembrane region" description="Helical" evidence="2">
    <location>
        <begin position="509"/>
        <end position="531"/>
    </location>
</feature>
<dbReference type="AlphaFoldDB" id="A0A1D1VVZ3"/>